<dbReference type="GO" id="GO:0022857">
    <property type="term" value="F:transmembrane transporter activity"/>
    <property type="evidence" value="ECO:0007669"/>
    <property type="project" value="InterPro"/>
</dbReference>
<dbReference type="Proteomes" id="UP000325440">
    <property type="component" value="Unassembled WGS sequence"/>
</dbReference>
<feature type="transmembrane region" description="Helical" evidence="5">
    <location>
        <begin position="464"/>
        <end position="485"/>
    </location>
</feature>
<dbReference type="EMBL" id="CABPRJ010000489">
    <property type="protein sequence ID" value="VVC29236.1"/>
    <property type="molecule type" value="Genomic_DNA"/>
</dbReference>
<dbReference type="OrthoDB" id="3026777at2759"/>
<feature type="transmembrane region" description="Helical" evidence="5">
    <location>
        <begin position="241"/>
        <end position="263"/>
    </location>
</feature>
<feature type="transmembrane region" description="Helical" evidence="5">
    <location>
        <begin position="497"/>
        <end position="517"/>
    </location>
</feature>
<dbReference type="SUPFAM" id="SSF103473">
    <property type="entry name" value="MFS general substrate transporter"/>
    <property type="match status" value="1"/>
</dbReference>
<reference evidence="6 7" key="1">
    <citation type="submission" date="2019-08" db="EMBL/GenBank/DDBJ databases">
        <authorList>
            <person name="Alioto T."/>
            <person name="Alioto T."/>
            <person name="Gomez Garrido J."/>
        </authorList>
    </citation>
    <scope>NUCLEOTIDE SEQUENCE [LARGE SCALE GENOMIC DNA]</scope>
</reference>
<keyword evidence="3 5" id="KW-1133">Transmembrane helix</keyword>
<feature type="transmembrane region" description="Helical" evidence="5">
    <location>
        <begin position="208"/>
        <end position="229"/>
    </location>
</feature>
<feature type="transmembrane region" description="Helical" evidence="5">
    <location>
        <begin position="269"/>
        <end position="290"/>
    </location>
</feature>
<proteinExistence type="predicted"/>
<protein>
    <submittedName>
        <fullName evidence="6">Major facilitator superfamily,Major facilitator superfamily domain</fullName>
    </submittedName>
</protein>
<evidence type="ECO:0000313" key="7">
    <source>
        <dbReference type="Proteomes" id="UP000325440"/>
    </source>
</evidence>
<feature type="transmembrane region" description="Helical" evidence="5">
    <location>
        <begin position="173"/>
        <end position="196"/>
    </location>
</feature>
<dbReference type="Gene3D" id="1.20.1250.20">
    <property type="entry name" value="MFS general substrate transporter like domains"/>
    <property type="match status" value="1"/>
</dbReference>
<accession>A0A5E4MFV1</accession>
<evidence type="ECO:0000256" key="4">
    <source>
        <dbReference type="ARBA" id="ARBA00023136"/>
    </source>
</evidence>
<dbReference type="PANTHER" id="PTHR23507">
    <property type="entry name" value="ZGC:174356"/>
    <property type="match status" value="1"/>
</dbReference>
<feature type="transmembrane region" description="Helical" evidence="5">
    <location>
        <begin position="405"/>
        <end position="423"/>
    </location>
</feature>
<dbReference type="AlphaFoldDB" id="A0A5E4MFV1"/>
<feature type="transmembrane region" description="Helical" evidence="5">
    <location>
        <begin position="337"/>
        <end position="361"/>
    </location>
</feature>
<comment type="subcellular location">
    <subcellularLocation>
        <location evidence="1">Membrane</location>
        <topology evidence="1">Multi-pass membrane protein</topology>
    </subcellularLocation>
</comment>
<evidence type="ECO:0000256" key="2">
    <source>
        <dbReference type="ARBA" id="ARBA00022692"/>
    </source>
</evidence>
<evidence type="ECO:0000256" key="3">
    <source>
        <dbReference type="ARBA" id="ARBA00022989"/>
    </source>
</evidence>
<keyword evidence="7" id="KW-1185">Reference proteome</keyword>
<evidence type="ECO:0000256" key="5">
    <source>
        <dbReference type="SAM" id="Phobius"/>
    </source>
</evidence>
<dbReference type="Pfam" id="PF07690">
    <property type="entry name" value="MFS_1"/>
    <property type="match status" value="1"/>
</dbReference>
<dbReference type="InterPro" id="IPR011701">
    <property type="entry name" value="MFS"/>
</dbReference>
<dbReference type="GO" id="GO:0016020">
    <property type="term" value="C:membrane"/>
    <property type="evidence" value="ECO:0007669"/>
    <property type="project" value="UniProtKB-SubCell"/>
</dbReference>
<feature type="transmembrane region" description="Helical" evidence="5">
    <location>
        <begin position="373"/>
        <end position="393"/>
    </location>
</feature>
<dbReference type="InterPro" id="IPR036259">
    <property type="entry name" value="MFS_trans_sf"/>
</dbReference>
<gene>
    <name evidence="6" type="ORF">CINCED_3A021200</name>
</gene>
<keyword evidence="2 5" id="KW-0812">Transmembrane</keyword>
<name>A0A5E4MFV1_9HEMI</name>
<keyword evidence="4 5" id="KW-0472">Membrane</keyword>
<evidence type="ECO:0000256" key="1">
    <source>
        <dbReference type="ARBA" id="ARBA00004141"/>
    </source>
</evidence>
<sequence length="544" mass="61116">MAGICSDDVEDRIKWKFRTRWLIPNSWDEGEEELCSLYGYNHIGIGTLSLHCLFKKIHKGLKSVVGVAFRQMWNAMTIEPVVMCYMTSFTLVSLTVSNLNLQKACRVNLRMSDATCAALESKSTSEFEGDEVTVQELVAKMMVWQTCLQNLLPCILLLLVGSWSDRTRRRVPFLMLPIYGELVRNAGQLLCVYYFYQLPMGAAGIAETIPLALTGGQTMMTMIAYSYVGDATTVKHRTTRIGGVNAAMAISMALGTSLSGILYNKLGYYGVYGISTVLLIIGLIYGKLYVRDVAPVTETNANKSYKTVFVEFFDTQHIAQSVKTTFKERPSTQRLRILILLIILMTNAGTNNGFRTISYLYTRVRFNWNELKYSIYATYELLINIIGLLFAVFVLNKQLRMSDEIIGMLSTISQSLAALYFGLIAYNEFLFYFGPLVNILIVAENMSIKSLMTKLVPNTELSQIAAIFGIAEIIVSLFFGLLYNGLYEVTLKILPGAVYGITFIFSAPVIGLFYWLYVERKYEGRIPLPSTIDPNLNYGTISKS</sequence>
<evidence type="ECO:0000313" key="6">
    <source>
        <dbReference type="EMBL" id="VVC29236.1"/>
    </source>
</evidence>
<dbReference type="PANTHER" id="PTHR23507:SF1">
    <property type="entry name" value="FI18259P1-RELATED"/>
    <property type="match status" value="1"/>
</dbReference>
<feature type="transmembrane region" description="Helical" evidence="5">
    <location>
        <begin position="429"/>
        <end position="452"/>
    </location>
</feature>
<organism evidence="6 7">
    <name type="scientific">Cinara cedri</name>
    <dbReference type="NCBI Taxonomy" id="506608"/>
    <lineage>
        <taxon>Eukaryota</taxon>
        <taxon>Metazoa</taxon>
        <taxon>Ecdysozoa</taxon>
        <taxon>Arthropoda</taxon>
        <taxon>Hexapoda</taxon>
        <taxon>Insecta</taxon>
        <taxon>Pterygota</taxon>
        <taxon>Neoptera</taxon>
        <taxon>Paraneoptera</taxon>
        <taxon>Hemiptera</taxon>
        <taxon>Sternorrhyncha</taxon>
        <taxon>Aphidomorpha</taxon>
        <taxon>Aphidoidea</taxon>
        <taxon>Aphididae</taxon>
        <taxon>Lachninae</taxon>
        <taxon>Cinara</taxon>
    </lineage>
</organism>